<organism evidence="9 10">
    <name type="scientific">Oceanispirochaeta crateris</name>
    <dbReference type="NCBI Taxonomy" id="2518645"/>
    <lineage>
        <taxon>Bacteria</taxon>
        <taxon>Pseudomonadati</taxon>
        <taxon>Spirochaetota</taxon>
        <taxon>Spirochaetia</taxon>
        <taxon>Spirochaetales</taxon>
        <taxon>Spirochaetaceae</taxon>
        <taxon>Oceanispirochaeta</taxon>
    </lineage>
</organism>
<dbReference type="GO" id="GO:0005886">
    <property type="term" value="C:plasma membrane"/>
    <property type="evidence" value="ECO:0007669"/>
    <property type="project" value="UniProtKB-SubCell"/>
</dbReference>
<dbReference type="InterPro" id="IPR050622">
    <property type="entry name" value="CPA3_antiporter_subunitB"/>
</dbReference>
<evidence type="ECO:0000256" key="3">
    <source>
        <dbReference type="ARBA" id="ARBA00022475"/>
    </source>
</evidence>
<sequence>MTSGQKNFFLAFQTILILCSVVLVLVPVFLSTHPWPTLARDFLENNGFNNTGAQNQVSAIYLGYRAYDTLGETIVLLLAVSGTIGIISKSGISLARGYGETMSEFSESKSTLLRTDLIDVVTGKLGPIVLLFGLYVMLFGHISPGGGFQGGVVIASGIVFMALGSKSGASTRLEEAKVLAKIESVCFLLLILTSLAGIPMGMGYFSNPMRVDPSFQVIYIIILNSIIGLKVGAGIGYMCVAMLGKG</sequence>
<keyword evidence="3" id="KW-1003">Cell membrane</keyword>
<evidence type="ECO:0000313" key="9">
    <source>
        <dbReference type="EMBL" id="QEN08919.1"/>
    </source>
</evidence>
<feature type="domain" description="Na+/H+ antiporter MnhB subunit-related protein" evidence="8">
    <location>
        <begin position="118"/>
        <end position="235"/>
    </location>
</feature>
<comment type="similarity">
    <text evidence="2">Belongs to the CPA3 antiporters (TC 2.A.63) subunit B family.</text>
</comment>
<dbReference type="RefSeq" id="WP_149486998.1">
    <property type="nucleotide sequence ID" value="NZ_CP036150.1"/>
</dbReference>
<keyword evidence="4 7" id="KW-0812">Transmembrane</keyword>
<dbReference type="EMBL" id="CP036150">
    <property type="protein sequence ID" value="QEN08919.1"/>
    <property type="molecule type" value="Genomic_DNA"/>
</dbReference>
<feature type="transmembrane region" description="Helical" evidence="7">
    <location>
        <begin position="74"/>
        <end position="96"/>
    </location>
</feature>
<dbReference type="PANTHER" id="PTHR33932">
    <property type="entry name" value="NA(+)/H(+) ANTIPORTER SUBUNIT B"/>
    <property type="match status" value="1"/>
</dbReference>
<gene>
    <name evidence="9" type="ORF">EXM22_13295</name>
</gene>
<dbReference type="AlphaFoldDB" id="A0A5C1QNW9"/>
<feature type="transmembrane region" description="Helical" evidence="7">
    <location>
        <begin position="217"/>
        <end position="243"/>
    </location>
</feature>
<evidence type="ECO:0000256" key="1">
    <source>
        <dbReference type="ARBA" id="ARBA00004651"/>
    </source>
</evidence>
<keyword evidence="10" id="KW-1185">Reference proteome</keyword>
<feature type="transmembrane region" description="Helical" evidence="7">
    <location>
        <begin position="185"/>
        <end position="205"/>
    </location>
</feature>
<dbReference type="InterPro" id="IPR007182">
    <property type="entry name" value="MnhB"/>
</dbReference>
<comment type="subcellular location">
    <subcellularLocation>
        <location evidence="1">Cell membrane</location>
        <topology evidence="1">Multi-pass membrane protein</topology>
    </subcellularLocation>
</comment>
<evidence type="ECO:0000256" key="4">
    <source>
        <dbReference type="ARBA" id="ARBA00022692"/>
    </source>
</evidence>
<accession>A0A5C1QNW9</accession>
<feature type="transmembrane region" description="Helical" evidence="7">
    <location>
        <begin position="146"/>
        <end position="164"/>
    </location>
</feature>
<dbReference type="KEGG" id="ock:EXM22_13295"/>
<proteinExistence type="inferred from homology"/>
<reference evidence="9 10" key="1">
    <citation type="submission" date="2019-02" db="EMBL/GenBank/DDBJ databases">
        <title>Complete Genome Sequence and Methylome Analysis of free living Spirochaetas.</title>
        <authorList>
            <person name="Fomenkov A."/>
            <person name="Dubinina G."/>
            <person name="Leshcheva N."/>
            <person name="Mikheeva N."/>
            <person name="Grabovich M."/>
            <person name="Vincze T."/>
            <person name="Roberts R.J."/>
        </authorList>
    </citation>
    <scope>NUCLEOTIDE SEQUENCE [LARGE SCALE GENOMIC DNA]</scope>
    <source>
        <strain evidence="9 10">K2</strain>
    </source>
</reference>
<evidence type="ECO:0000313" key="10">
    <source>
        <dbReference type="Proteomes" id="UP000324209"/>
    </source>
</evidence>
<evidence type="ECO:0000256" key="6">
    <source>
        <dbReference type="ARBA" id="ARBA00023136"/>
    </source>
</evidence>
<dbReference type="Proteomes" id="UP000324209">
    <property type="component" value="Chromosome"/>
</dbReference>
<feature type="transmembrane region" description="Helical" evidence="7">
    <location>
        <begin position="7"/>
        <end position="30"/>
    </location>
</feature>
<evidence type="ECO:0000256" key="2">
    <source>
        <dbReference type="ARBA" id="ARBA00009425"/>
    </source>
</evidence>
<keyword evidence="5 7" id="KW-1133">Transmembrane helix</keyword>
<protein>
    <recommendedName>
        <fullName evidence="8">Na+/H+ antiporter MnhB subunit-related protein domain-containing protein</fullName>
    </recommendedName>
</protein>
<evidence type="ECO:0000256" key="7">
    <source>
        <dbReference type="SAM" id="Phobius"/>
    </source>
</evidence>
<dbReference type="Pfam" id="PF04039">
    <property type="entry name" value="MnhB"/>
    <property type="match status" value="1"/>
</dbReference>
<name>A0A5C1QNW9_9SPIO</name>
<feature type="transmembrane region" description="Helical" evidence="7">
    <location>
        <begin position="117"/>
        <end position="140"/>
    </location>
</feature>
<dbReference type="PANTHER" id="PTHR33932:SF4">
    <property type="entry name" value="NA(+)_H(+) ANTIPORTER SUBUNIT B"/>
    <property type="match status" value="1"/>
</dbReference>
<evidence type="ECO:0000256" key="5">
    <source>
        <dbReference type="ARBA" id="ARBA00022989"/>
    </source>
</evidence>
<dbReference type="OrthoDB" id="9798859at2"/>
<keyword evidence="6 7" id="KW-0472">Membrane</keyword>
<evidence type="ECO:0000259" key="8">
    <source>
        <dbReference type="Pfam" id="PF04039"/>
    </source>
</evidence>